<dbReference type="EMBL" id="CAADIE010000020">
    <property type="protein sequence ID" value="VFR43228.1"/>
    <property type="molecule type" value="Genomic_DNA"/>
</dbReference>
<protein>
    <submittedName>
        <fullName evidence="1">Demethylmenaquinone methyltransferase</fullName>
    </submittedName>
</protein>
<dbReference type="AlphaFoldDB" id="A0A484QY93"/>
<name>A0A484QY93_9ZZZZ</name>
<dbReference type="InterPro" id="IPR005493">
    <property type="entry name" value="RraA/RraA-like"/>
</dbReference>
<dbReference type="InterPro" id="IPR036704">
    <property type="entry name" value="RraA/RraA-like_sf"/>
</dbReference>
<dbReference type="SUPFAM" id="SSF89562">
    <property type="entry name" value="RraA-like"/>
    <property type="match status" value="1"/>
</dbReference>
<organism evidence="1">
    <name type="scientific">plant metagenome</name>
    <dbReference type="NCBI Taxonomy" id="1297885"/>
    <lineage>
        <taxon>unclassified sequences</taxon>
        <taxon>metagenomes</taxon>
        <taxon>organismal metagenomes</taxon>
    </lineage>
</organism>
<keyword evidence="1" id="KW-0489">Methyltransferase</keyword>
<reference evidence="1" key="1">
    <citation type="submission" date="2019-03" db="EMBL/GenBank/DDBJ databases">
        <authorList>
            <person name="Danneels B."/>
        </authorList>
    </citation>
    <scope>NUCLEOTIDE SEQUENCE</scope>
</reference>
<dbReference type="EMBL" id="CAADIH010000021">
    <property type="protein sequence ID" value="VFR45219.1"/>
    <property type="molecule type" value="Genomic_DNA"/>
</dbReference>
<dbReference type="GO" id="GO:0008168">
    <property type="term" value="F:methyltransferase activity"/>
    <property type="evidence" value="ECO:0007669"/>
    <property type="project" value="UniProtKB-KW"/>
</dbReference>
<evidence type="ECO:0000313" key="1">
    <source>
        <dbReference type="EMBL" id="VFR43228.1"/>
    </source>
</evidence>
<accession>A0A484QY93</accession>
<proteinExistence type="predicted"/>
<dbReference type="GO" id="GO:0032259">
    <property type="term" value="P:methylation"/>
    <property type="evidence" value="ECO:0007669"/>
    <property type="project" value="UniProtKB-KW"/>
</dbReference>
<gene>
    <name evidence="1" type="ORF">BER1_0366</name>
    <name evidence="2" type="ORF">BER2_0366</name>
</gene>
<evidence type="ECO:0000313" key="2">
    <source>
        <dbReference type="EMBL" id="VFR45219.1"/>
    </source>
</evidence>
<dbReference type="PANTHER" id="PTHR33254:SF4">
    <property type="entry name" value="4-HYDROXY-4-METHYL-2-OXOGLUTARATE ALDOLASE 3-RELATED"/>
    <property type="match status" value="1"/>
</dbReference>
<keyword evidence="1" id="KW-0808">Transferase</keyword>
<dbReference type="Gene3D" id="3.50.30.40">
    <property type="entry name" value="Ribonuclease E inhibitor RraA/RraA-like"/>
    <property type="match status" value="1"/>
</dbReference>
<sequence>MNQLPDIIRDFERVSPEVVKQAAGFQAAILADVAGRRGTLHARVAPVHERMALAGPAFTVEVRPGDNLMIHAAIALAKPGDIIIVDGKGDQTAALMGTLMLSACKKLGLGGVVIDGAIRDRLEILDLGFPVFSAGFNPAGPTKFVPGRINHPVSVGGVAVQPGDLIVGDADGVVVVERAKAPAMMALAQKKVADEAARLEAIARGDTASTWLPAALRAAGVLKEGESL</sequence>
<dbReference type="PANTHER" id="PTHR33254">
    <property type="entry name" value="4-HYDROXY-4-METHYL-2-OXOGLUTARATE ALDOLASE 3-RELATED"/>
    <property type="match status" value="1"/>
</dbReference>
<dbReference type="CDD" id="cd16841">
    <property type="entry name" value="RraA_family"/>
    <property type="match status" value="1"/>
</dbReference>
<dbReference type="Pfam" id="PF03737">
    <property type="entry name" value="RraA-like"/>
    <property type="match status" value="1"/>
</dbReference>